<comment type="subcellular location">
    <subcellularLocation>
        <location evidence="1">Membrane</location>
        <topology evidence="1">Multi-pass membrane protein</topology>
    </subcellularLocation>
</comment>
<reference evidence="6 7" key="1">
    <citation type="journal article" date="2016" name="Sci. Rep.">
        <title>Metabolic traits of an uncultured archaeal lineage -MSBL1- from brine pools of the Red Sea.</title>
        <authorList>
            <person name="Mwirichia R."/>
            <person name="Alam I."/>
            <person name="Rashid M."/>
            <person name="Vinu M."/>
            <person name="Ba-Alawi W."/>
            <person name="Anthony Kamau A."/>
            <person name="Kamanda Ngugi D."/>
            <person name="Goker M."/>
            <person name="Klenk H.P."/>
            <person name="Bajic V."/>
            <person name="Stingl U."/>
        </authorList>
    </citation>
    <scope>NUCLEOTIDE SEQUENCE [LARGE SCALE GENOMIC DNA]</scope>
    <source>
        <strain evidence="6">SCGC-AAA259I09</strain>
    </source>
</reference>
<dbReference type="GO" id="GO:1905039">
    <property type="term" value="P:carboxylic acid transmembrane transport"/>
    <property type="evidence" value="ECO:0007669"/>
    <property type="project" value="UniProtKB-ARBA"/>
</dbReference>
<evidence type="ECO:0000256" key="3">
    <source>
        <dbReference type="ARBA" id="ARBA00022989"/>
    </source>
</evidence>
<dbReference type="Proteomes" id="UP000070463">
    <property type="component" value="Unassembled WGS sequence"/>
</dbReference>
<evidence type="ECO:0000256" key="5">
    <source>
        <dbReference type="SAM" id="Phobius"/>
    </source>
</evidence>
<keyword evidence="3 5" id="KW-1133">Transmembrane helix</keyword>
<evidence type="ECO:0008006" key="8">
    <source>
        <dbReference type="Google" id="ProtNLM"/>
    </source>
</evidence>
<keyword evidence="7" id="KW-1185">Reference proteome</keyword>
<dbReference type="PANTHER" id="PTHR10283:SF82">
    <property type="entry name" value="SOLUTE CARRIER FAMILY 13 MEMBER 2"/>
    <property type="match status" value="1"/>
</dbReference>
<comment type="caution">
    <text evidence="6">The sequence shown here is derived from an EMBL/GenBank/DDBJ whole genome shotgun (WGS) entry which is preliminary data.</text>
</comment>
<name>A0A133UVD1_9EURY</name>
<feature type="transmembrane region" description="Helical" evidence="5">
    <location>
        <begin position="395"/>
        <end position="415"/>
    </location>
</feature>
<feature type="transmembrane region" description="Helical" evidence="5">
    <location>
        <begin position="135"/>
        <end position="152"/>
    </location>
</feature>
<evidence type="ECO:0000313" key="7">
    <source>
        <dbReference type="Proteomes" id="UP000070463"/>
    </source>
</evidence>
<gene>
    <name evidence="6" type="ORF">AKJ37_01130</name>
</gene>
<dbReference type="EMBL" id="LHXR01000007">
    <property type="protein sequence ID" value="KXA98154.1"/>
    <property type="molecule type" value="Genomic_DNA"/>
</dbReference>
<feature type="transmembrane region" description="Helical" evidence="5">
    <location>
        <begin position="366"/>
        <end position="389"/>
    </location>
</feature>
<feature type="transmembrane region" description="Helical" evidence="5">
    <location>
        <begin position="289"/>
        <end position="322"/>
    </location>
</feature>
<organism evidence="6 7">
    <name type="scientific">candidate division MSBL1 archaeon SCGC-AAA259I09</name>
    <dbReference type="NCBI Taxonomy" id="1698267"/>
    <lineage>
        <taxon>Archaea</taxon>
        <taxon>Methanobacteriati</taxon>
        <taxon>Methanobacteriota</taxon>
        <taxon>candidate division MSBL1</taxon>
    </lineage>
</organism>
<protein>
    <recommendedName>
        <fullName evidence="8">Anion transporter</fullName>
    </recommendedName>
</protein>
<evidence type="ECO:0000256" key="1">
    <source>
        <dbReference type="ARBA" id="ARBA00004141"/>
    </source>
</evidence>
<feature type="transmembrane region" description="Helical" evidence="5">
    <location>
        <begin position="182"/>
        <end position="203"/>
    </location>
</feature>
<proteinExistence type="predicted"/>
<evidence type="ECO:0000256" key="4">
    <source>
        <dbReference type="ARBA" id="ARBA00023136"/>
    </source>
</evidence>
<feature type="transmembrane region" description="Helical" evidence="5">
    <location>
        <begin position="56"/>
        <end position="82"/>
    </location>
</feature>
<sequence length="487" mass="52197">MGEKEELAELDEKIPPLSRPENIRRIIYLLIGFAAVSIISVIPTPMGPLAQRALGVLAFVVVLWVTEAFPLGMTALFGITLLPILGVLPLSDAFFGFKSTALFFLIGALSFGIAMQKTNLHKRLALKILDRFGKSSSSIIFSVCLLGCYMSMTMPCHAVAALLLPVLVSIIEAGDISPGENFGIALFLSLTYGTSVGSIGTLLGGARNVLTIGIVESVTESMQGVAPVSISFLDWAIAGVPIASVLMVLTYYVLKFVYPWKEVDTDRIRTELSEEVEEMGDISRGEKKAGIVFFATFVLWVTMGQDIGLSIVAIGGFFALVVTRTINWRDIKENMPWGLIFLYGGALTLSHALTQTEAVKFIGDRLVTFVGQNLLVILIVFLILVVVISNLMSNSAATAVVLPIALTSVIGLGLAGPRSGELAAYLIAMGSAMVFLLPIGTPSAAIVYSSGYVEIRDLVKAGSVLTVLSIIVFLLVGLGWWKILGIW</sequence>
<dbReference type="NCBIfam" id="TIGR00785">
    <property type="entry name" value="dass"/>
    <property type="match status" value="1"/>
</dbReference>
<dbReference type="Pfam" id="PF00939">
    <property type="entry name" value="Na_sulph_symp"/>
    <property type="match status" value="1"/>
</dbReference>
<keyword evidence="2 5" id="KW-0812">Transmembrane</keyword>
<dbReference type="GO" id="GO:0005886">
    <property type="term" value="C:plasma membrane"/>
    <property type="evidence" value="ECO:0007669"/>
    <property type="project" value="TreeGrafter"/>
</dbReference>
<dbReference type="GO" id="GO:0008514">
    <property type="term" value="F:organic anion transmembrane transporter activity"/>
    <property type="evidence" value="ECO:0007669"/>
    <property type="project" value="UniProtKB-ARBA"/>
</dbReference>
<feature type="transmembrane region" description="Helical" evidence="5">
    <location>
        <begin position="334"/>
        <end position="354"/>
    </location>
</feature>
<feature type="transmembrane region" description="Helical" evidence="5">
    <location>
        <begin position="26"/>
        <end position="44"/>
    </location>
</feature>
<dbReference type="AlphaFoldDB" id="A0A133UVD1"/>
<keyword evidence="4 5" id="KW-0472">Membrane</keyword>
<feature type="transmembrane region" description="Helical" evidence="5">
    <location>
        <begin position="94"/>
        <end position="114"/>
    </location>
</feature>
<dbReference type="PANTHER" id="PTHR10283">
    <property type="entry name" value="SOLUTE CARRIER FAMILY 13 MEMBER"/>
    <property type="match status" value="1"/>
</dbReference>
<feature type="transmembrane region" description="Helical" evidence="5">
    <location>
        <begin position="461"/>
        <end position="481"/>
    </location>
</feature>
<evidence type="ECO:0000313" key="6">
    <source>
        <dbReference type="EMBL" id="KXA98154.1"/>
    </source>
</evidence>
<feature type="transmembrane region" description="Helical" evidence="5">
    <location>
        <begin position="235"/>
        <end position="254"/>
    </location>
</feature>
<feature type="transmembrane region" description="Helical" evidence="5">
    <location>
        <begin position="422"/>
        <end position="441"/>
    </location>
</feature>
<dbReference type="InterPro" id="IPR001898">
    <property type="entry name" value="SLC13A/DASS"/>
</dbReference>
<accession>A0A133UVD1</accession>
<evidence type="ECO:0000256" key="2">
    <source>
        <dbReference type="ARBA" id="ARBA00022692"/>
    </source>
</evidence>